<comment type="caution">
    <text evidence="3">The sequence shown here is derived from an EMBL/GenBank/DDBJ whole genome shotgun (WGS) entry which is preliminary data.</text>
</comment>
<organism evidence="3 4">
    <name type="scientific">Pantoea anthophila</name>
    <dbReference type="NCBI Taxonomy" id="470931"/>
    <lineage>
        <taxon>Bacteria</taxon>
        <taxon>Pseudomonadati</taxon>
        <taxon>Pseudomonadota</taxon>
        <taxon>Gammaproteobacteria</taxon>
        <taxon>Enterobacterales</taxon>
        <taxon>Erwiniaceae</taxon>
        <taxon>Pantoea</taxon>
    </lineage>
</organism>
<keyword evidence="2" id="KW-1133">Transmembrane helix</keyword>
<dbReference type="EMBL" id="VHIZ01000051">
    <property type="protein sequence ID" value="TPV23698.1"/>
    <property type="molecule type" value="Genomic_DNA"/>
</dbReference>
<proteinExistence type="predicted"/>
<keyword evidence="2" id="KW-0812">Transmembrane</keyword>
<protein>
    <submittedName>
        <fullName evidence="3">DUF2275 domain-containing protein</fullName>
    </submittedName>
</protein>
<feature type="region of interest" description="Disordered" evidence="1">
    <location>
        <begin position="155"/>
        <end position="182"/>
    </location>
</feature>
<keyword evidence="4" id="KW-1185">Reference proteome</keyword>
<dbReference type="Proteomes" id="UP000316142">
    <property type="component" value="Unassembled WGS sequence"/>
</dbReference>
<dbReference type="RefSeq" id="WP_140924792.1">
    <property type="nucleotide sequence ID" value="NZ_VHIZ01000051.1"/>
</dbReference>
<evidence type="ECO:0000313" key="3">
    <source>
        <dbReference type="EMBL" id="TPV23698.1"/>
    </source>
</evidence>
<feature type="transmembrane region" description="Helical" evidence="2">
    <location>
        <begin position="30"/>
        <end position="50"/>
    </location>
</feature>
<evidence type="ECO:0000313" key="4">
    <source>
        <dbReference type="Proteomes" id="UP000316142"/>
    </source>
</evidence>
<keyword evidence="2" id="KW-0472">Membrane</keyword>
<gene>
    <name evidence="3" type="ORF">FJW00_15215</name>
</gene>
<feature type="compositionally biased region" description="Basic and acidic residues" evidence="1">
    <location>
        <begin position="163"/>
        <end position="173"/>
    </location>
</feature>
<evidence type="ECO:0000256" key="1">
    <source>
        <dbReference type="SAM" id="MobiDB-lite"/>
    </source>
</evidence>
<accession>A0ABY2Z5A5</accession>
<sequence>MSINTSLDKENASAGISPLSGRFAVVKRRLPVIGLATLSLAALSLAVISLRAGVSVDHRLSHTEKQQNVIYTQALTKSDLEPLQKKIDAQGAAIKLQQAKIEQMRKSLTAAADSGLPDAVSVLRQSVVQLTDSQTALQSRQAALEQSVTVLQQTPQKAQQATQEKKVEPEAKKSAPAKSHRAVTTVARKAPFVLTGVEKRGTTSFAAIAPPGFSSLSEIRLIGEGQTVSGWTLINTGYGQAQFRVNGRVKTLNVR</sequence>
<name>A0ABY2Z5A5_9GAMM</name>
<evidence type="ECO:0000256" key="2">
    <source>
        <dbReference type="SAM" id="Phobius"/>
    </source>
</evidence>
<reference evidence="3 4" key="1">
    <citation type="submission" date="2019-06" db="EMBL/GenBank/DDBJ databases">
        <title>Taxogenomics and systematics of the genus Pantoea.</title>
        <authorList>
            <person name="Tambong J.T."/>
        </authorList>
    </citation>
    <scope>NUCLEOTIDE SEQUENCE [LARGE SCALE GENOMIC DNA]</scope>
    <source>
        <strain evidence="3 4">LMG 2558</strain>
    </source>
</reference>